<organism evidence="2 3">
    <name type="scientific">Erythrobacter aureus</name>
    <dbReference type="NCBI Taxonomy" id="2182384"/>
    <lineage>
        <taxon>Bacteria</taxon>
        <taxon>Pseudomonadati</taxon>
        <taxon>Pseudomonadota</taxon>
        <taxon>Alphaproteobacteria</taxon>
        <taxon>Sphingomonadales</taxon>
        <taxon>Erythrobacteraceae</taxon>
        <taxon>Erythrobacter/Porphyrobacter group</taxon>
        <taxon>Erythrobacter</taxon>
    </lineage>
</organism>
<reference evidence="2 3" key="1">
    <citation type="submission" date="2018-07" db="EMBL/GenBank/DDBJ databases">
        <title>Genome sequence of Erythrobacter strain YH-07, an antagonistic bacterium isolated from Yellow Sea.</title>
        <authorList>
            <person name="Tang T."/>
            <person name="Liu Q."/>
            <person name="Sun X."/>
        </authorList>
    </citation>
    <scope>NUCLEOTIDE SEQUENCE [LARGE SCALE GENOMIC DNA]</scope>
    <source>
        <strain evidence="2 3">YH-07</strain>
        <plasmid evidence="2 3">unnamed</plasmid>
    </source>
</reference>
<evidence type="ECO:0000256" key="1">
    <source>
        <dbReference type="SAM" id="SignalP"/>
    </source>
</evidence>
<gene>
    <name evidence="2" type="ORF">DVR09_15485</name>
</gene>
<feature type="signal peptide" evidence="1">
    <location>
        <begin position="1"/>
        <end position="24"/>
    </location>
</feature>
<feature type="chain" id="PRO_5016888804" evidence="1">
    <location>
        <begin position="25"/>
        <end position="140"/>
    </location>
</feature>
<accession>A0A345YIV3</accession>
<protein>
    <submittedName>
        <fullName evidence="2">Uncharacterized protein</fullName>
    </submittedName>
</protein>
<dbReference type="EMBL" id="CP031358">
    <property type="protein sequence ID" value="AXK43855.1"/>
    <property type="molecule type" value="Genomic_DNA"/>
</dbReference>
<dbReference type="AlphaFoldDB" id="A0A345YIV3"/>
<sequence length="140" mass="15386">MKTHRLLLALSAVPLALAASPALAQVTAGAPEACYTLDGARIIHDNGSYLGKIAGPYDPESIFNEYREYGSPYRNTIWNEYREYGSPYRQSSAFHPTTRTPPMIVKGGKLLGYLTVNKSLRGAIHPVMLGITCYDITPPR</sequence>
<name>A0A345YIV3_9SPHN</name>
<keyword evidence="2" id="KW-0614">Plasmid</keyword>
<dbReference type="RefSeq" id="WP_115418168.1">
    <property type="nucleotide sequence ID" value="NZ_CP031358.1"/>
</dbReference>
<dbReference type="KEGG" id="err:DVR09_15485"/>
<dbReference type="OrthoDB" id="583214at2"/>
<keyword evidence="3" id="KW-1185">Reference proteome</keyword>
<proteinExistence type="predicted"/>
<dbReference type="Proteomes" id="UP000254508">
    <property type="component" value="Plasmid unnamed"/>
</dbReference>
<evidence type="ECO:0000313" key="2">
    <source>
        <dbReference type="EMBL" id="AXK43855.1"/>
    </source>
</evidence>
<keyword evidence="1" id="KW-0732">Signal</keyword>
<geneLocation type="plasmid" evidence="2 3">
    <name>unnamed</name>
</geneLocation>
<evidence type="ECO:0000313" key="3">
    <source>
        <dbReference type="Proteomes" id="UP000254508"/>
    </source>
</evidence>